<dbReference type="GO" id="GO:0006508">
    <property type="term" value="P:proteolysis"/>
    <property type="evidence" value="ECO:0007669"/>
    <property type="project" value="InterPro"/>
</dbReference>
<evidence type="ECO:0000259" key="1">
    <source>
        <dbReference type="Pfam" id="PF19289"/>
    </source>
</evidence>
<dbReference type="RefSeq" id="WP_156016026.1">
    <property type="nucleotide sequence ID" value="NZ_WGGD01000004.1"/>
</dbReference>
<evidence type="ECO:0000313" key="3">
    <source>
        <dbReference type="Proteomes" id="UP000470772"/>
    </source>
</evidence>
<dbReference type="SUPFAM" id="SSF111283">
    <property type="entry name" value="Putative modulator of DNA gyrase, PmbA/TldD"/>
    <property type="match status" value="1"/>
</dbReference>
<dbReference type="PANTHER" id="PTHR43666">
    <property type="entry name" value="TLDD PROTEIN"/>
    <property type="match status" value="1"/>
</dbReference>
<protein>
    <submittedName>
        <fullName evidence="2">TldD/PmbA family protein</fullName>
    </submittedName>
</protein>
<dbReference type="PANTHER" id="PTHR43666:SF1">
    <property type="entry name" value="CONSERVED PROTEIN"/>
    <property type="match status" value="1"/>
</dbReference>
<dbReference type="InterPro" id="IPR045569">
    <property type="entry name" value="Metalloprtase-TldD/E_C"/>
</dbReference>
<accession>A0A6A9QL62</accession>
<dbReference type="EMBL" id="WGGD01000004">
    <property type="protein sequence ID" value="MUN27911.1"/>
    <property type="molecule type" value="Genomic_DNA"/>
</dbReference>
<dbReference type="Proteomes" id="UP000470772">
    <property type="component" value="Unassembled WGS sequence"/>
</dbReference>
<proteinExistence type="predicted"/>
<reference evidence="2 3" key="1">
    <citation type="submission" date="2019-10" db="EMBL/GenBank/DDBJ databases">
        <title>Sequencing and Assembly of Multiple Reported Metal-Biooxidizing Members of the Extremely Thermoacidophilic Archaeal Family Sulfolobaceae.</title>
        <authorList>
            <person name="Counts J.A."/>
            <person name="Kelly R.M."/>
        </authorList>
    </citation>
    <scope>NUCLEOTIDE SEQUENCE [LARGE SCALE GENOMIC DNA]</scope>
    <source>
        <strain evidence="2 3">DSM 6482</strain>
    </source>
</reference>
<comment type="caution">
    <text evidence="2">The sequence shown here is derived from an EMBL/GenBank/DDBJ whole genome shotgun (WGS) entry which is preliminary data.</text>
</comment>
<sequence>MKSIQEFVNLYKGKGYNVAVLRLKERRKVIKYVESKIENVQEIEDERFSVMLEREGKYGISHSSRLEFNGELSPGKIVPVLSQGGELRKVKERVPVQVVELDSRYPTYGTLVGVQVERELITSNGFHGLDKDGYTYGYFRVKNGDYSGSWAFSDVNFSKEKVEETVGMAEHFASFQGRAEIEDGEYQVVLSPQAVGNLMMYVANMASKFSIMAGTSMFREKGEMTGNENITLMDTPREDRPMSAEFDDEGTPTFNKEVISKGVFINPLSNNELGETTGNAGWITPKPWNLEVKEGDSSLESMLTGNVVFINNVWYTRFNNYSEGIFSTVSRDAVMVYKGGKFAGIAGRVRIADSLKKILSPSAVSKERYSVMWWDARLQGVYPYLSVNVRLIK</sequence>
<keyword evidence="3" id="KW-1185">Reference proteome</keyword>
<evidence type="ECO:0000313" key="2">
    <source>
        <dbReference type="EMBL" id="MUN27911.1"/>
    </source>
</evidence>
<dbReference type="InterPro" id="IPR036059">
    <property type="entry name" value="TldD/PmbA_sf"/>
</dbReference>
<gene>
    <name evidence="2" type="ORF">GC250_00150</name>
</gene>
<feature type="domain" description="Metalloprotease TldD/E C-terminal" evidence="1">
    <location>
        <begin position="184"/>
        <end position="368"/>
    </location>
</feature>
<dbReference type="GO" id="GO:0008237">
    <property type="term" value="F:metallopeptidase activity"/>
    <property type="evidence" value="ECO:0007669"/>
    <property type="project" value="InterPro"/>
</dbReference>
<name>A0A6A9QL62_SULME</name>
<dbReference type="Pfam" id="PF19289">
    <property type="entry name" value="PmbA_TldD_3rd"/>
    <property type="match status" value="1"/>
</dbReference>
<dbReference type="AlphaFoldDB" id="A0A6A9QL62"/>
<organism evidence="2 3">
    <name type="scientific">Sulfuracidifex metallicus DSM 6482 = JCM 9184</name>
    <dbReference type="NCBI Taxonomy" id="523847"/>
    <lineage>
        <taxon>Archaea</taxon>
        <taxon>Thermoproteota</taxon>
        <taxon>Thermoprotei</taxon>
        <taxon>Sulfolobales</taxon>
        <taxon>Sulfolobaceae</taxon>
        <taxon>Sulfuracidifex</taxon>
    </lineage>
</organism>